<dbReference type="Proteomes" id="UP001634393">
    <property type="component" value="Unassembled WGS sequence"/>
</dbReference>
<dbReference type="Pfam" id="PF05859">
    <property type="entry name" value="Mis12"/>
    <property type="match status" value="1"/>
</dbReference>
<evidence type="ECO:0008006" key="12">
    <source>
        <dbReference type="Google" id="ProtNLM"/>
    </source>
</evidence>
<dbReference type="GO" id="GO:0000776">
    <property type="term" value="C:kinetochore"/>
    <property type="evidence" value="ECO:0007669"/>
    <property type="project" value="UniProtKB-KW"/>
</dbReference>
<proteinExistence type="inferred from homology"/>
<name>A0ABD3TNJ3_9LAMI</name>
<dbReference type="GO" id="GO:0051301">
    <property type="term" value="P:cell division"/>
    <property type="evidence" value="ECO:0007669"/>
    <property type="project" value="UniProtKB-KW"/>
</dbReference>
<dbReference type="PANTHER" id="PTHR14527">
    <property type="entry name" value="PROTEIN MIS12 HOMOLOG"/>
    <property type="match status" value="1"/>
</dbReference>
<reference evidence="10 11" key="1">
    <citation type="submission" date="2024-12" db="EMBL/GenBank/DDBJ databases">
        <title>The unique morphological basis and parallel evolutionary history of personate flowers in Penstemon.</title>
        <authorList>
            <person name="Depatie T.H."/>
            <person name="Wessinger C.A."/>
        </authorList>
    </citation>
    <scope>NUCLEOTIDE SEQUENCE [LARGE SCALE GENOMIC DNA]</scope>
    <source>
        <strain evidence="10">WTNN_2</strain>
        <tissue evidence="10">Leaf</tissue>
    </source>
</reference>
<evidence type="ECO:0000256" key="4">
    <source>
        <dbReference type="ARBA" id="ARBA00022618"/>
    </source>
</evidence>
<evidence type="ECO:0000313" key="11">
    <source>
        <dbReference type="Proteomes" id="UP001634393"/>
    </source>
</evidence>
<evidence type="ECO:0000256" key="8">
    <source>
        <dbReference type="ARBA" id="ARBA00023306"/>
    </source>
</evidence>
<keyword evidence="11" id="KW-1185">Reference proteome</keyword>
<keyword evidence="8" id="KW-0131">Cell cycle</keyword>
<accession>A0ABD3TNJ3</accession>
<evidence type="ECO:0000313" key="10">
    <source>
        <dbReference type="EMBL" id="KAL3838196.1"/>
    </source>
</evidence>
<keyword evidence="7" id="KW-0175">Coiled coil</keyword>
<evidence type="ECO:0000256" key="7">
    <source>
        <dbReference type="ARBA" id="ARBA00023054"/>
    </source>
</evidence>
<evidence type="ECO:0000256" key="9">
    <source>
        <dbReference type="ARBA" id="ARBA00023328"/>
    </source>
</evidence>
<dbReference type="EMBL" id="JBJXBP010000003">
    <property type="protein sequence ID" value="KAL3838196.1"/>
    <property type="molecule type" value="Genomic_DNA"/>
</dbReference>
<keyword evidence="6" id="KW-0995">Kinetochore</keyword>
<evidence type="ECO:0000256" key="3">
    <source>
        <dbReference type="ARBA" id="ARBA00022454"/>
    </source>
</evidence>
<organism evidence="10 11">
    <name type="scientific">Penstemon smallii</name>
    <dbReference type="NCBI Taxonomy" id="265156"/>
    <lineage>
        <taxon>Eukaryota</taxon>
        <taxon>Viridiplantae</taxon>
        <taxon>Streptophyta</taxon>
        <taxon>Embryophyta</taxon>
        <taxon>Tracheophyta</taxon>
        <taxon>Spermatophyta</taxon>
        <taxon>Magnoliopsida</taxon>
        <taxon>eudicotyledons</taxon>
        <taxon>Gunneridae</taxon>
        <taxon>Pentapetalae</taxon>
        <taxon>asterids</taxon>
        <taxon>lamiids</taxon>
        <taxon>Lamiales</taxon>
        <taxon>Plantaginaceae</taxon>
        <taxon>Cheloneae</taxon>
        <taxon>Penstemon</taxon>
    </lineage>
</organism>
<comment type="caution">
    <text evidence="10">The sequence shown here is derived from an EMBL/GenBank/DDBJ whole genome shotgun (WGS) entry which is preliminary data.</text>
</comment>
<evidence type="ECO:0000256" key="5">
    <source>
        <dbReference type="ARBA" id="ARBA00022776"/>
    </source>
</evidence>
<keyword evidence="5" id="KW-0498">Mitosis</keyword>
<dbReference type="InterPro" id="IPR008685">
    <property type="entry name" value="Centromere_Mis12"/>
</dbReference>
<comment type="subcellular location">
    <subcellularLocation>
        <location evidence="1">Chromosome</location>
        <location evidence="1">Centromere</location>
        <location evidence="1">Kinetochore</location>
    </subcellularLocation>
</comment>
<evidence type="ECO:0000256" key="1">
    <source>
        <dbReference type="ARBA" id="ARBA00004629"/>
    </source>
</evidence>
<keyword evidence="9" id="KW-0137">Centromere</keyword>
<comment type="similarity">
    <text evidence="2">Belongs to the mis12 family.</text>
</comment>
<evidence type="ECO:0000256" key="2">
    <source>
        <dbReference type="ARBA" id="ARBA00008643"/>
    </source>
</evidence>
<sequence>MEGSKSEEVFESLNLNPKLFTNEVFNIVDDLLDEAFSYFLKEASTLLKIEGTDRSSELSKGVAYIQNLIQMTLNQRLQKWEEYCLRFCFHVPEEFSLLEINESSKDLPDLDALADTDLDAELNSLRDKLTLVGKDSAELARELRALEKQSLSSNQSADSIDEALQLYKTNDTTQMFQELTNMASEFRTKLGNLKRKSEETQCGIADSLSVTDPNVLRRHRGNGLFSAQLEELQEFLDGTMKSYQMLH</sequence>
<dbReference type="PANTHER" id="PTHR14527:SF2">
    <property type="entry name" value="PROTEIN MIS12 HOMOLOG"/>
    <property type="match status" value="1"/>
</dbReference>
<protein>
    <recommendedName>
        <fullName evidence="12">Kinetochore protein</fullName>
    </recommendedName>
</protein>
<evidence type="ECO:0000256" key="6">
    <source>
        <dbReference type="ARBA" id="ARBA00022838"/>
    </source>
</evidence>
<gene>
    <name evidence="10" type="ORF">ACJIZ3_022787</name>
</gene>
<dbReference type="AlphaFoldDB" id="A0ABD3TNJ3"/>
<keyword evidence="3" id="KW-0158">Chromosome</keyword>
<keyword evidence="4" id="KW-0132">Cell division</keyword>